<evidence type="ECO:0000256" key="1">
    <source>
        <dbReference type="SAM" id="SignalP"/>
    </source>
</evidence>
<name>A0A197JGQ4_9FUNG</name>
<reference evidence="2 3" key="1">
    <citation type="submission" date="2016-05" db="EMBL/GenBank/DDBJ databases">
        <title>Genome sequencing reveals origins of a unique bacterial endosymbiosis in the earliest lineages of terrestrial Fungi.</title>
        <authorList>
            <consortium name="DOE Joint Genome Institute"/>
            <person name="Uehling J."/>
            <person name="Gryganskyi A."/>
            <person name="Hameed K."/>
            <person name="Tschaplinski T."/>
            <person name="Misztal P."/>
            <person name="Wu S."/>
            <person name="Desiro A."/>
            <person name="Vande Pol N."/>
            <person name="Du Z.-Y."/>
            <person name="Zienkiewicz A."/>
            <person name="Zienkiewicz K."/>
            <person name="Morin E."/>
            <person name="Tisserant E."/>
            <person name="Splivallo R."/>
            <person name="Hainaut M."/>
            <person name="Henrissat B."/>
            <person name="Ohm R."/>
            <person name="Kuo A."/>
            <person name="Yan J."/>
            <person name="Lipzen A."/>
            <person name="Nolan M."/>
            <person name="Labutti K."/>
            <person name="Barry K."/>
            <person name="Goldstein A."/>
            <person name="Labbe J."/>
            <person name="Schadt C."/>
            <person name="Tuskan G."/>
            <person name="Grigoriev I."/>
            <person name="Martin F."/>
            <person name="Vilgalys R."/>
            <person name="Bonito G."/>
        </authorList>
    </citation>
    <scope>NUCLEOTIDE SEQUENCE [LARGE SCALE GENOMIC DNA]</scope>
    <source>
        <strain evidence="2 3">AG-77</strain>
    </source>
</reference>
<evidence type="ECO:0008006" key="4">
    <source>
        <dbReference type="Google" id="ProtNLM"/>
    </source>
</evidence>
<keyword evidence="3" id="KW-1185">Reference proteome</keyword>
<feature type="signal peptide" evidence="1">
    <location>
        <begin position="1"/>
        <end position="20"/>
    </location>
</feature>
<keyword evidence="1" id="KW-0732">Signal</keyword>
<dbReference type="PROSITE" id="PS51257">
    <property type="entry name" value="PROKAR_LIPOPROTEIN"/>
    <property type="match status" value="1"/>
</dbReference>
<feature type="chain" id="PRO_5008275934" description="ShKT domain-containing protein" evidence="1">
    <location>
        <begin position="21"/>
        <end position="80"/>
    </location>
</feature>
<proteinExistence type="predicted"/>
<dbReference type="EMBL" id="KV442096">
    <property type="protein sequence ID" value="OAQ24315.1"/>
    <property type="molecule type" value="Genomic_DNA"/>
</dbReference>
<protein>
    <recommendedName>
        <fullName evidence="4">ShKT domain-containing protein</fullName>
    </recommendedName>
</protein>
<evidence type="ECO:0000313" key="2">
    <source>
        <dbReference type="EMBL" id="OAQ24315.1"/>
    </source>
</evidence>
<dbReference type="OrthoDB" id="5120346at2759"/>
<evidence type="ECO:0000313" key="3">
    <source>
        <dbReference type="Proteomes" id="UP000078512"/>
    </source>
</evidence>
<dbReference type="AlphaFoldDB" id="A0A197JGQ4"/>
<organism evidence="2 3">
    <name type="scientific">Linnemannia elongata AG-77</name>
    <dbReference type="NCBI Taxonomy" id="1314771"/>
    <lineage>
        <taxon>Eukaryota</taxon>
        <taxon>Fungi</taxon>
        <taxon>Fungi incertae sedis</taxon>
        <taxon>Mucoromycota</taxon>
        <taxon>Mortierellomycotina</taxon>
        <taxon>Mortierellomycetes</taxon>
        <taxon>Mortierellales</taxon>
        <taxon>Mortierellaceae</taxon>
        <taxon>Linnemannia</taxon>
    </lineage>
</organism>
<gene>
    <name evidence="2" type="ORF">K457DRAFT_142009</name>
</gene>
<accession>A0A197JGQ4</accession>
<dbReference type="Proteomes" id="UP000078512">
    <property type="component" value="Unassembled WGS sequence"/>
</dbReference>
<sequence>MKFFAAALFLFAVCLQMVTAMSCAGAMDNLYGRVSDSKKWCQDPTSNMCRVANNNCRVAKSECDRICRSEGRICPPTCPN</sequence>